<evidence type="ECO:0000313" key="3">
    <source>
        <dbReference type="EMBL" id="KAK3938559.1"/>
    </source>
</evidence>
<name>A0AAN6N3U2_9PEZI</name>
<feature type="signal peptide" evidence="1">
    <location>
        <begin position="1"/>
        <end position="18"/>
    </location>
</feature>
<dbReference type="SUPFAM" id="SSF48208">
    <property type="entry name" value="Six-hairpin glycosidases"/>
    <property type="match status" value="1"/>
</dbReference>
<dbReference type="InterPro" id="IPR035396">
    <property type="entry name" value="Bac_rhamnosid6H"/>
</dbReference>
<evidence type="ECO:0000256" key="1">
    <source>
        <dbReference type="SAM" id="SignalP"/>
    </source>
</evidence>
<accession>A0AAN6N3U2</accession>
<dbReference type="Gene3D" id="1.50.10.10">
    <property type="match status" value="1"/>
</dbReference>
<proteinExistence type="predicted"/>
<evidence type="ECO:0000259" key="2">
    <source>
        <dbReference type="Pfam" id="PF17389"/>
    </source>
</evidence>
<feature type="domain" description="Alpha-L-rhamnosidase six-hairpin glycosidase" evidence="2">
    <location>
        <begin position="240"/>
        <end position="471"/>
    </location>
</feature>
<dbReference type="PANTHER" id="PTHR34987">
    <property type="entry name" value="C, PUTATIVE (AFU_ORTHOLOGUE AFUA_3G02880)-RELATED"/>
    <property type="match status" value="1"/>
</dbReference>
<dbReference type="InterPro" id="IPR012341">
    <property type="entry name" value="6hp_glycosidase-like_sf"/>
</dbReference>
<keyword evidence="3" id="KW-0378">Hydrolase</keyword>
<dbReference type="EMBL" id="MU853827">
    <property type="protein sequence ID" value="KAK3938559.1"/>
    <property type="molecule type" value="Genomic_DNA"/>
</dbReference>
<dbReference type="GO" id="GO:0005975">
    <property type="term" value="P:carbohydrate metabolic process"/>
    <property type="evidence" value="ECO:0007669"/>
    <property type="project" value="InterPro"/>
</dbReference>
<sequence>MCLESSVLALCALSRVAATSAPFSEYILTPKSRTVVPVSVYNVNGTVNNAQGLTKAGGVATYQGASAVTYDFGKNVAGIVSFNTGSVSGSNEFIGISFTESSLWINSNGCDATADSGIDEILWFPVAASGSYRAEKKHQRGGFRYLNVYHNTSGSVDVKNLSIYFTAMPQVADDKLGSYSGYFNSDDTQLNRVWYAGAYTNELCTIDPTAGNALIYLGEITSTMKVTDPLPWYLNYTITNGTSALVDGAKRDRLVWPGDMAIAVPSIAVSTYDMASVRNSLDSLLTLQNKTTGALPYAGVPFSEVLPIFSFTYHLYSLIGINDYYLWTGDVQYLEENWNTFKFALSYSLSFVDETGLANVTSSADWLRFGMGGHNIEANAILYYVLNLGISLSGVVGDATSEGPWQEYAGKIKAAAYARLWDSSANLYRDNDTLPLTPLHPQDGNAWAIVANLTTSPAQAKSISAALAARWGKYGAPAPEAGATVSPFISGFELQAHYIAGNPSNAVKLMKLMWGDFMLDDPRMTNSTFIEGYSTNGDLHYAPYTNDPRVSHAHGWATGPTNALTAYTAGLQIAKEAGKVWKISPSLGGLSKAQAGFQTAVGSFSSLVQETTKGLSVKFSTPAGTTGAVSVEAPADGGTMRIKSVGRKTKACDTTVVIKKGTGGRVGVDGLAGGEYAVTVTYN</sequence>
<protein>
    <submittedName>
        <fullName evidence="3">Six-hairpin glycosidase-like protein</fullName>
    </submittedName>
</protein>
<evidence type="ECO:0000313" key="4">
    <source>
        <dbReference type="Proteomes" id="UP001303473"/>
    </source>
</evidence>
<keyword evidence="4" id="KW-1185">Reference proteome</keyword>
<dbReference type="InterPro" id="IPR008928">
    <property type="entry name" value="6-hairpin_glycosidase_sf"/>
</dbReference>
<gene>
    <name evidence="3" type="ORF">QBC46DRAFT_440185</name>
</gene>
<keyword evidence="3" id="KW-0326">Glycosidase</keyword>
<dbReference type="Gene3D" id="2.60.420.10">
    <property type="entry name" value="Maltose phosphorylase, domain 3"/>
    <property type="match status" value="1"/>
</dbReference>
<dbReference type="Proteomes" id="UP001303473">
    <property type="component" value="Unassembled WGS sequence"/>
</dbReference>
<dbReference type="PANTHER" id="PTHR34987:SF6">
    <property type="entry name" value="ALPHA-L-RHAMNOSIDASE SIX-HAIRPIN GLYCOSIDASE DOMAIN-CONTAINING PROTEIN"/>
    <property type="match status" value="1"/>
</dbReference>
<dbReference type="AlphaFoldDB" id="A0AAN6N3U2"/>
<reference evidence="4" key="1">
    <citation type="journal article" date="2023" name="Mol. Phylogenet. Evol.">
        <title>Genome-scale phylogeny and comparative genomics of the fungal order Sordariales.</title>
        <authorList>
            <person name="Hensen N."/>
            <person name="Bonometti L."/>
            <person name="Westerberg I."/>
            <person name="Brannstrom I.O."/>
            <person name="Guillou S."/>
            <person name="Cros-Aarteil S."/>
            <person name="Calhoun S."/>
            <person name="Haridas S."/>
            <person name="Kuo A."/>
            <person name="Mondo S."/>
            <person name="Pangilinan J."/>
            <person name="Riley R."/>
            <person name="LaButti K."/>
            <person name="Andreopoulos B."/>
            <person name="Lipzen A."/>
            <person name="Chen C."/>
            <person name="Yan M."/>
            <person name="Daum C."/>
            <person name="Ng V."/>
            <person name="Clum A."/>
            <person name="Steindorff A."/>
            <person name="Ohm R.A."/>
            <person name="Martin F."/>
            <person name="Silar P."/>
            <person name="Natvig D.O."/>
            <person name="Lalanne C."/>
            <person name="Gautier V."/>
            <person name="Ament-Velasquez S.L."/>
            <person name="Kruys A."/>
            <person name="Hutchinson M.I."/>
            <person name="Powell A.J."/>
            <person name="Barry K."/>
            <person name="Miller A.N."/>
            <person name="Grigoriev I.V."/>
            <person name="Debuchy R."/>
            <person name="Gladieux P."/>
            <person name="Hiltunen Thoren M."/>
            <person name="Johannesson H."/>
        </authorList>
    </citation>
    <scope>NUCLEOTIDE SEQUENCE [LARGE SCALE GENOMIC DNA]</scope>
    <source>
        <strain evidence="4">CBS 340.73</strain>
    </source>
</reference>
<comment type="caution">
    <text evidence="3">The sequence shown here is derived from an EMBL/GenBank/DDBJ whole genome shotgun (WGS) entry which is preliminary data.</text>
</comment>
<organism evidence="3 4">
    <name type="scientific">Diplogelasinospora grovesii</name>
    <dbReference type="NCBI Taxonomy" id="303347"/>
    <lineage>
        <taxon>Eukaryota</taxon>
        <taxon>Fungi</taxon>
        <taxon>Dikarya</taxon>
        <taxon>Ascomycota</taxon>
        <taxon>Pezizomycotina</taxon>
        <taxon>Sordariomycetes</taxon>
        <taxon>Sordariomycetidae</taxon>
        <taxon>Sordariales</taxon>
        <taxon>Diplogelasinosporaceae</taxon>
        <taxon>Diplogelasinospora</taxon>
    </lineage>
</organism>
<feature type="chain" id="PRO_5043053302" evidence="1">
    <location>
        <begin position="19"/>
        <end position="683"/>
    </location>
</feature>
<dbReference type="Pfam" id="PF17389">
    <property type="entry name" value="Bac_rhamnosid6H"/>
    <property type="match status" value="1"/>
</dbReference>
<dbReference type="GO" id="GO:0016798">
    <property type="term" value="F:hydrolase activity, acting on glycosyl bonds"/>
    <property type="evidence" value="ECO:0007669"/>
    <property type="project" value="UniProtKB-KW"/>
</dbReference>
<keyword evidence="1" id="KW-0732">Signal</keyword>